<dbReference type="RefSeq" id="XP_015174790.1">
    <property type="nucleotide sequence ID" value="XM_015319304.1"/>
</dbReference>
<evidence type="ECO:0000256" key="2">
    <source>
        <dbReference type="ARBA" id="ARBA00008832"/>
    </source>
</evidence>
<dbReference type="PRINTS" id="PR01773">
    <property type="entry name" value="P38MAPKINASE"/>
</dbReference>
<keyword evidence="8 9" id="KW-0067">ATP-binding</keyword>
<dbReference type="EC" id="2.7.11.24" evidence="3"/>
<dbReference type="InterPro" id="IPR003527">
    <property type="entry name" value="MAP_kinase_CS"/>
</dbReference>
<feature type="domain" description="Protein kinase" evidence="10">
    <location>
        <begin position="20"/>
        <end position="304"/>
    </location>
</feature>
<dbReference type="Gene3D" id="1.10.510.10">
    <property type="entry name" value="Transferase(Phosphotransferase) domain 1"/>
    <property type="match status" value="1"/>
</dbReference>
<comment type="cofactor">
    <cofactor evidence="1">
        <name>Mg(2+)</name>
        <dbReference type="ChEBI" id="CHEBI:18420"/>
    </cofactor>
</comment>
<dbReference type="SUPFAM" id="SSF56112">
    <property type="entry name" value="Protein kinase-like (PK-like)"/>
    <property type="match status" value="1"/>
</dbReference>
<dbReference type="PANTHER" id="PTHR24055">
    <property type="entry name" value="MITOGEN-ACTIVATED PROTEIN KINASE"/>
    <property type="match status" value="1"/>
</dbReference>
<evidence type="ECO:0000256" key="9">
    <source>
        <dbReference type="PROSITE-ProRule" id="PRU10141"/>
    </source>
</evidence>
<evidence type="ECO:0000256" key="8">
    <source>
        <dbReference type="ARBA" id="ARBA00022840"/>
    </source>
</evidence>
<keyword evidence="6 9" id="KW-0547">Nucleotide-binding</keyword>
<dbReference type="InterPro" id="IPR017441">
    <property type="entry name" value="Protein_kinase_ATP_BS"/>
</dbReference>
<comment type="similarity">
    <text evidence="2">Belongs to the protein kinase superfamily. CMGC Ser/Thr protein kinase family. MAP kinase subfamily.</text>
</comment>
<evidence type="ECO:0000256" key="7">
    <source>
        <dbReference type="ARBA" id="ARBA00022777"/>
    </source>
</evidence>
<dbReference type="InterPro" id="IPR050117">
    <property type="entry name" value="MAPK"/>
</dbReference>
<evidence type="ECO:0000259" key="10">
    <source>
        <dbReference type="PROSITE" id="PS50011"/>
    </source>
</evidence>
<evidence type="ECO:0000256" key="3">
    <source>
        <dbReference type="ARBA" id="ARBA00012411"/>
    </source>
</evidence>
<dbReference type="GeneID" id="107065528"/>
<name>A0ABM1I3K3_POLDO</name>
<keyword evidence="4" id="KW-0723">Serine/threonine-protein kinase</keyword>
<sequence length="360" mass="41295">MPQFHRIEINRTEWEVPERYQMLTPVGSGAYGQVCSAVDTTTNQKVAIKKLARPFQSAVHAKRTYRELRMLKHMNHENVIGLLDVFHPSSSLEDFQHVYLVTHLMGADLNNIVRTQKLSDDHVQFLVYQILRGLKYIHSAGIIHRDLKPSNIAVNEDCELKILDFGLARPTENEMTGYVATRWYRAPEIMLNWMHYNQTVDIWSVGCIMAELLTGRTLFPGTDHIDHLTRVLVLCGMPTEETLNKITSQEARNYIQSLPPLKKKNFKDVFRGANPLAIDLLELMLELDAERRITAEQALAHPYLAQYADPTDEPVSLPYDQSFEDMELPVEKWKELVYHEVINFVPQTLPALSSTIEAAT</sequence>
<dbReference type="InterPro" id="IPR008352">
    <property type="entry name" value="MAPK_HOG-like"/>
</dbReference>
<proteinExistence type="inferred from homology"/>
<keyword evidence="7" id="KW-0418">Kinase</keyword>
<protein>
    <recommendedName>
        <fullName evidence="3">mitogen-activated protein kinase</fullName>
        <ecNumber evidence="3">2.7.11.24</ecNumber>
    </recommendedName>
</protein>
<gene>
    <name evidence="12" type="primary">LOC107065528</name>
</gene>
<dbReference type="InterPro" id="IPR000719">
    <property type="entry name" value="Prot_kinase_dom"/>
</dbReference>
<keyword evidence="11" id="KW-1185">Reference proteome</keyword>
<reference evidence="12" key="1">
    <citation type="submission" date="2025-08" db="UniProtKB">
        <authorList>
            <consortium name="RefSeq"/>
        </authorList>
    </citation>
    <scope>IDENTIFICATION</scope>
    <source>
        <tissue evidence="12">Whole body</tissue>
    </source>
</reference>
<evidence type="ECO:0000256" key="5">
    <source>
        <dbReference type="ARBA" id="ARBA00022679"/>
    </source>
</evidence>
<evidence type="ECO:0000313" key="11">
    <source>
        <dbReference type="Proteomes" id="UP000694924"/>
    </source>
</evidence>
<dbReference type="Pfam" id="PF00069">
    <property type="entry name" value="Pkinase"/>
    <property type="match status" value="1"/>
</dbReference>
<accession>A0ABM1I3K3</accession>
<dbReference type="PROSITE" id="PS50011">
    <property type="entry name" value="PROTEIN_KINASE_DOM"/>
    <property type="match status" value="1"/>
</dbReference>
<dbReference type="Proteomes" id="UP000694924">
    <property type="component" value="Unplaced"/>
</dbReference>
<dbReference type="PROSITE" id="PS01351">
    <property type="entry name" value="MAPK"/>
    <property type="match status" value="1"/>
</dbReference>
<evidence type="ECO:0000256" key="1">
    <source>
        <dbReference type="ARBA" id="ARBA00001946"/>
    </source>
</evidence>
<evidence type="ECO:0000313" key="12">
    <source>
        <dbReference type="RefSeq" id="XP_015174790.1"/>
    </source>
</evidence>
<dbReference type="CDD" id="cd07851">
    <property type="entry name" value="STKc_p38"/>
    <property type="match status" value="1"/>
</dbReference>
<organism evidence="11 12">
    <name type="scientific">Polistes dominula</name>
    <name type="common">European paper wasp</name>
    <name type="synonym">Vespa dominula</name>
    <dbReference type="NCBI Taxonomy" id="743375"/>
    <lineage>
        <taxon>Eukaryota</taxon>
        <taxon>Metazoa</taxon>
        <taxon>Ecdysozoa</taxon>
        <taxon>Arthropoda</taxon>
        <taxon>Hexapoda</taxon>
        <taxon>Insecta</taxon>
        <taxon>Pterygota</taxon>
        <taxon>Neoptera</taxon>
        <taxon>Endopterygota</taxon>
        <taxon>Hymenoptera</taxon>
        <taxon>Apocrita</taxon>
        <taxon>Aculeata</taxon>
        <taxon>Vespoidea</taxon>
        <taxon>Vespidae</taxon>
        <taxon>Polistinae</taxon>
        <taxon>Polistini</taxon>
        <taxon>Polistes</taxon>
    </lineage>
</organism>
<evidence type="ECO:0000256" key="4">
    <source>
        <dbReference type="ARBA" id="ARBA00022527"/>
    </source>
</evidence>
<dbReference type="InterPro" id="IPR011009">
    <property type="entry name" value="Kinase-like_dom_sf"/>
</dbReference>
<dbReference type="PROSITE" id="PS00107">
    <property type="entry name" value="PROTEIN_KINASE_ATP"/>
    <property type="match status" value="1"/>
</dbReference>
<evidence type="ECO:0000256" key="6">
    <source>
        <dbReference type="ARBA" id="ARBA00022741"/>
    </source>
</evidence>
<dbReference type="SMART" id="SM00220">
    <property type="entry name" value="S_TKc"/>
    <property type="match status" value="1"/>
</dbReference>
<dbReference type="Gene3D" id="3.30.200.20">
    <property type="entry name" value="Phosphorylase Kinase, domain 1"/>
    <property type="match status" value="1"/>
</dbReference>
<feature type="binding site" evidence="9">
    <location>
        <position position="50"/>
    </location>
    <ligand>
        <name>ATP</name>
        <dbReference type="ChEBI" id="CHEBI:30616"/>
    </ligand>
</feature>
<keyword evidence="5" id="KW-0808">Transferase</keyword>